<dbReference type="GO" id="GO:0006598">
    <property type="term" value="P:polyamine catabolic process"/>
    <property type="evidence" value="ECO:0007669"/>
    <property type="project" value="TreeGrafter"/>
</dbReference>
<dbReference type="Gene3D" id="3.40.50.880">
    <property type="match status" value="1"/>
</dbReference>
<accession>A0A1H7QB35</accession>
<dbReference type="OrthoDB" id="9813383at2"/>
<dbReference type="PANTHER" id="PTHR43235:SF1">
    <property type="entry name" value="GLUTAMINE AMIDOTRANSFERASE PB2B2.05-RELATED"/>
    <property type="match status" value="1"/>
</dbReference>
<dbReference type="CDD" id="cd01745">
    <property type="entry name" value="GATase1_2"/>
    <property type="match status" value="1"/>
</dbReference>
<evidence type="ECO:0000256" key="5">
    <source>
        <dbReference type="ARBA" id="ARBA00066788"/>
    </source>
</evidence>
<proteinExistence type="inferred from homology"/>
<evidence type="ECO:0000256" key="2">
    <source>
        <dbReference type="ARBA" id="ARBA00052718"/>
    </source>
</evidence>
<evidence type="ECO:0000313" key="7">
    <source>
        <dbReference type="Proteomes" id="UP000199297"/>
    </source>
</evidence>
<evidence type="ECO:0000256" key="4">
    <source>
        <dbReference type="ARBA" id="ARBA00060634"/>
    </source>
</evidence>
<keyword evidence="7" id="KW-1185">Reference proteome</keyword>
<evidence type="ECO:0000256" key="3">
    <source>
        <dbReference type="ARBA" id="ARBA00055068"/>
    </source>
</evidence>
<dbReference type="EC" id="3.5.1.94" evidence="5"/>
<comment type="similarity">
    <text evidence="1">Belongs to the peptidase C26 family.</text>
</comment>
<dbReference type="InterPro" id="IPR029062">
    <property type="entry name" value="Class_I_gatase-like"/>
</dbReference>
<evidence type="ECO:0000313" key="6">
    <source>
        <dbReference type="EMBL" id="SEL45039.1"/>
    </source>
</evidence>
<dbReference type="GO" id="GO:0033969">
    <property type="term" value="F:gamma-glutamyl-gamma-aminobutyrate hydrolase activity"/>
    <property type="evidence" value="ECO:0007669"/>
    <property type="project" value="UniProtKB-EC"/>
</dbReference>
<evidence type="ECO:0000256" key="1">
    <source>
        <dbReference type="ARBA" id="ARBA00011083"/>
    </source>
</evidence>
<dbReference type="PANTHER" id="PTHR43235">
    <property type="entry name" value="GLUTAMINE AMIDOTRANSFERASE PB2B2.05-RELATED"/>
    <property type="match status" value="1"/>
</dbReference>
<dbReference type="InterPro" id="IPR011697">
    <property type="entry name" value="Peptidase_C26"/>
</dbReference>
<dbReference type="Proteomes" id="UP000199297">
    <property type="component" value="Unassembled WGS sequence"/>
</dbReference>
<gene>
    <name evidence="6" type="ORF">SAMN05216262_11139</name>
</gene>
<organism evidence="6 7">
    <name type="scientific">Colwellia chukchiensis</name>
    <dbReference type="NCBI Taxonomy" id="641665"/>
    <lineage>
        <taxon>Bacteria</taxon>
        <taxon>Pseudomonadati</taxon>
        <taxon>Pseudomonadota</taxon>
        <taxon>Gammaproteobacteria</taxon>
        <taxon>Alteromonadales</taxon>
        <taxon>Colwelliaceae</taxon>
        <taxon>Colwellia</taxon>
    </lineage>
</organism>
<comment type="catalytic activity">
    <reaction evidence="2">
        <text>4-(gamma-L-glutamylamino)butanoate + H2O = 4-aminobutanoate + L-glutamate</text>
        <dbReference type="Rhea" id="RHEA:19737"/>
        <dbReference type="ChEBI" id="CHEBI:15377"/>
        <dbReference type="ChEBI" id="CHEBI:29985"/>
        <dbReference type="ChEBI" id="CHEBI:58800"/>
        <dbReference type="ChEBI" id="CHEBI:59888"/>
        <dbReference type="EC" id="3.5.1.94"/>
    </reaction>
</comment>
<keyword evidence="6" id="KW-0378">Hydrolase</keyword>
<sequence>MFGSNSKPVVGITCCSTLNGIHHQQVVGDKYIRALIEGSDVIPVLIPGFGEQMAAILPHLDGLYLTGSYSNMEPHHFGGDDLGVEMPRDPNRDTTNLYLLKQAVELKMPVFGICRGFQEMNVALGGTLHQQLFTLDNMMEHRENKSLTIDEQYSLAHELTLNPQGVLAEIMAGELTQQVNSLHGQGVAKLAPPLKVEASAPDGLVEAFSLADNSSFYLGVQWHPEWKIQQQPFYAAIFKRFGEACRHFQEIKN</sequence>
<dbReference type="PROSITE" id="PS51273">
    <property type="entry name" value="GATASE_TYPE_1"/>
    <property type="match status" value="1"/>
</dbReference>
<comment type="function">
    <text evidence="3">Involved in the breakdown of putrescine via hydrolysis of the gamma-glutamyl linkage of gamma-glutamyl-gamma-aminobutyrate.</text>
</comment>
<dbReference type="EMBL" id="FOBI01000011">
    <property type="protein sequence ID" value="SEL45039.1"/>
    <property type="molecule type" value="Genomic_DNA"/>
</dbReference>
<name>A0A1H7QB35_9GAMM</name>
<dbReference type="RefSeq" id="WP_085285296.1">
    <property type="nucleotide sequence ID" value="NZ_FOBI01000011.1"/>
</dbReference>
<dbReference type="AlphaFoldDB" id="A0A1H7QB35"/>
<dbReference type="SUPFAM" id="SSF52317">
    <property type="entry name" value="Class I glutamine amidotransferase-like"/>
    <property type="match status" value="1"/>
</dbReference>
<dbReference type="InterPro" id="IPR044668">
    <property type="entry name" value="PuuD-like"/>
</dbReference>
<protein>
    <recommendedName>
        <fullName evidence="5">gamma-glutamyl-gamma-aminobutyrate hydrolase</fullName>
        <ecNumber evidence="5">3.5.1.94</ecNumber>
    </recommendedName>
</protein>
<dbReference type="STRING" id="641665.GCA_002104455_00906"/>
<dbReference type="GO" id="GO:0005829">
    <property type="term" value="C:cytosol"/>
    <property type="evidence" value="ECO:0007669"/>
    <property type="project" value="TreeGrafter"/>
</dbReference>
<reference evidence="7" key="1">
    <citation type="submission" date="2016-10" db="EMBL/GenBank/DDBJ databases">
        <authorList>
            <person name="Varghese N."/>
            <person name="Submissions S."/>
        </authorList>
    </citation>
    <scope>NUCLEOTIDE SEQUENCE [LARGE SCALE GENOMIC DNA]</scope>
    <source>
        <strain evidence="7">CGMCC 1.9127</strain>
    </source>
</reference>
<dbReference type="FunFam" id="3.40.50.880:FF:000030">
    <property type="entry name" value="Gamma-glutamyl-gamma-aminobutyrate hydrolase PuuD"/>
    <property type="match status" value="1"/>
</dbReference>
<dbReference type="Pfam" id="PF07722">
    <property type="entry name" value="Peptidase_C26"/>
    <property type="match status" value="1"/>
</dbReference>
<comment type="pathway">
    <text evidence="4">Amine and polyamine degradation; putrescine degradation; 4-aminobutanoate from putrescine: step 4/4.</text>
</comment>